<dbReference type="eggNOG" id="ENOG502TH1R">
    <property type="taxonomic scope" value="Eukaryota"/>
</dbReference>
<organism evidence="3">
    <name type="scientific">Caenorhabditis remanei</name>
    <name type="common">Caenorhabditis vulgaris</name>
    <dbReference type="NCBI Taxonomy" id="31234"/>
    <lineage>
        <taxon>Eukaryota</taxon>
        <taxon>Metazoa</taxon>
        <taxon>Ecdysozoa</taxon>
        <taxon>Nematoda</taxon>
        <taxon>Chromadorea</taxon>
        <taxon>Rhabditida</taxon>
        <taxon>Rhabditina</taxon>
        <taxon>Rhabditomorpha</taxon>
        <taxon>Rhabditoidea</taxon>
        <taxon>Rhabditidae</taxon>
        <taxon>Peloderinae</taxon>
        <taxon>Caenorhabditis</taxon>
    </lineage>
</organism>
<reference evidence="2 4" key="2">
    <citation type="submission" date="2019-12" db="EMBL/GenBank/DDBJ databases">
        <title>Chromosome-level assembly of the Caenorhabditis remanei genome.</title>
        <authorList>
            <person name="Teterina A.A."/>
            <person name="Willis J.H."/>
            <person name="Phillips P.C."/>
        </authorList>
    </citation>
    <scope>NUCLEOTIDE SEQUENCE [LARGE SCALE GENOMIC DNA]</scope>
    <source>
        <strain evidence="2 4">PX506</strain>
        <tissue evidence="2">Whole organism</tissue>
    </source>
</reference>
<protein>
    <submittedName>
        <fullName evidence="1">Uncharacterized protein</fullName>
    </submittedName>
</protein>
<name>E3LDS1_CAERE</name>
<evidence type="ECO:0000313" key="4">
    <source>
        <dbReference type="Proteomes" id="UP000483820"/>
    </source>
</evidence>
<gene>
    <name evidence="1" type="ORF">CRE_00204</name>
    <name evidence="2" type="ORF">GCK72_024500</name>
</gene>
<dbReference type="OrthoDB" id="5777205at2759"/>
<dbReference type="OMA" id="FDENMTQ"/>
<dbReference type="Proteomes" id="UP000008281">
    <property type="component" value="Unassembled WGS sequence"/>
</dbReference>
<dbReference type="HOGENOM" id="CLU_1391414_0_0_1"/>
<evidence type="ECO:0000313" key="2">
    <source>
        <dbReference type="EMBL" id="KAF1748033.1"/>
    </source>
</evidence>
<dbReference type="Proteomes" id="UP000483820">
    <property type="component" value="Chromosome X"/>
</dbReference>
<dbReference type="CTD" id="9822231"/>
<accession>E3LDS1</accession>
<keyword evidence="3" id="KW-1185">Reference proteome</keyword>
<dbReference type="GeneID" id="9822231"/>
<sequence length="196" mass="22192">MEILTVVVPDLIRYSKDYFMENSLFQQIEHVRKGTLPAAVGLHPIRTMVDGIDYCATAIQVPVATQKKCDLLLHDCEKVSLDSTHLAGILGEDTVMTLGKNKEGTVFFLLVDRNPEKVSHVPEITKVMASMIQLTTNIKLRELREIEQLRLPIELAGSFMLMVKCEENGKRTLELFDENMTQVGFVNGFVWREIVV</sequence>
<dbReference type="FunCoup" id="E3LDS1">
    <property type="interactions" value="1728"/>
</dbReference>
<dbReference type="EMBL" id="DS268407">
    <property type="protein sequence ID" value="EFO82856.1"/>
    <property type="molecule type" value="Genomic_DNA"/>
</dbReference>
<evidence type="ECO:0000313" key="1">
    <source>
        <dbReference type="EMBL" id="EFO82856.1"/>
    </source>
</evidence>
<dbReference type="AlphaFoldDB" id="E3LDS1"/>
<dbReference type="KEGG" id="crq:GCK72_024500"/>
<dbReference type="RefSeq" id="XP_003118258.1">
    <property type="nucleotide sequence ID" value="XM_003118210.1"/>
</dbReference>
<proteinExistence type="predicted"/>
<evidence type="ECO:0000313" key="3">
    <source>
        <dbReference type="Proteomes" id="UP000008281"/>
    </source>
</evidence>
<dbReference type="EMBL" id="WUAV01000006">
    <property type="protein sequence ID" value="KAF1748033.1"/>
    <property type="molecule type" value="Genomic_DNA"/>
</dbReference>
<reference evidence="1" key="1">
    <citation type="submission" date="2007-07" db="EMBL/GenBank/DDBJ databases">
        <title>PCAP assembly of the Caenorhabditis remanei genome.</title>
        <authorList>
            <consortium name="The Caenorhabditis remanei Sequencing Consortium"/>
            <person name="Wilson R.K."/>
        </authorList>
    </citation>
    <scope>NUCLEOTIDE SEQUENCE [LARGE SCALE GENOMIC DNA]</scope>
    <source>
        <strain evidence="1">PB4641</strain>
    </source>
</reference>